<feature type="binding site" evidence="3">
    <location>
        <position position="331"/>
    </location>
    <ligand>
        <name>Mg(2+)</name>
        <dbReference type="ChEBI" id="CHEBI:18420"/>
        <label>1</label>
    </ligand>
</feature>
<dbReference type="InterPro" id="IPR036705">
    <property type="entry name" value="Ribosyl_crysJ1_sf"/>
</dbReference>
<dbReference type="PANTHER" id="PTHR16222">
    <property type="entry name" value="ADP-RIBOSYLGLYCOHYDROLASE"/>
    <property type="match status" value="1"/>
</dbReference>
<dbReference type="EMBL" id="SAYU02000037">
    <property type="protein sequence ID" value="NHA68768.1"/>
    <property type="molecule type" value="Genomic_DNA"/>
</dbReference>
<reference evidence="5" key="1">
    <citation type="submission" date="2020-03" db="EMBL/GenBank/DDBJ databases">
        <title>Phycicoccus flavus sp. nov., a novel endophytic actinobacterium isolated from branch of Kandelia candel.</title>
        <authorList>
            <person name="Tuo L."/>
        </authorList>
    </citation>
    <scope>NUCLEOTIDE SEQUENCE</scope>
    <source>
        <strain evidence="5">CMS6Z-2</strain>
    </source>
</reference>
<dbReference type="RefSeq" id="WP_164896051.1">
    <property type="nucleotide sequence ID" value="NZ_SAYU02000037.1"/>
</dbReference>
<evidence type="ECO:0000313" key="5">
    <source>
        <dbReference type="EMBL" id="NHA68768.1"/>
    </source>
</evidence>
<accession>A0A8T6R311</accession>
<dbReference type="InterPro" id="IPR050792">
    <property type="entry name" value="ADP-ribosylglycohydrolase"/>
</dbReference>
<feature type="binding site" evidence="3">
    <location>
        <position position="330"/>
    </location>
    <ligand>
        <name>Mg(2+)</name>
        <dbReference type="ChEBI" id="CHEBI:18420"/>
        <label>1</label>
    </ligand>
</feature>
<dbReference type="GO" id="GO:0016787">
    <property type="term" value="F:hydrolase activity"/>
    <property type="evidence" value="ECO:0007669"/>
    <property type="project" value="UniProtKB-KW"/>
</dbReference>
<keyword evidence="6" id="KW-1185">Reference proteome</keyword>
<sequence length="562" mass="59285">MRSDRSLSATRASAAWAAWGDALGFITELTDAAGLRHRAGVDTVVEPIAWRRRIGGRTGVQAKLPAGSYSDDTQLRLATSRSIRGDGDFDVESFARVELVGWQAYHLGAGRGSKAAAAAMTRTDARWNQNTFATKEARYVDIGGNGAAMRIQPHVWAARNLDDTDSILTSVLKDAVCTHGHPVGLLGAAIHALSLAWTMREGHVPGPDAWPHLADQLAGLAKVITADEDLGGLWLPGWEQAAGRALLPALEECLRETTDLFRQLRSTMRARHASEQDAYRSAVESVGGFDPATRGSGTGTSILALYLAAKAEDPAAALQLAANTLGSDTDTIATMAGALIGVVVAAPPPTPVQDSRLIDREAGRMYGIATGEAMASFRYPDLLAWNPPRSALDLVGLTDGNRLALAGQGPITGQGEPVAGGRSAAPTLYQWASLPTGQVVFLRYRANPKPLPHHLLPPAEVWSAAPASPFQLRSSVSNKQPSLFTDAPEGNQRSRPSTRPAPAAPITPSIDAALHQAHAAGHTAEVVGQALLDVIAADPERSVERAAAFAAGVARDLNRPRV</sequence>
<evidence type="ECO:0000256" key="4">
    <source>
        <dbReference type="SAM" id="MobiDB-lite"/>
    </source>
</evidence>
<dbReference type="PANTHER" id="PTHR16222:SF24">
    <property type="entry name" value="ADP-RIBOSYLHYDROLASE ARH3"/>
    <property type="match status" value="1"/>
</dbReference>
<keyword evidence="2" id="KW-0378">Hydrolase</keyword>
<feature type="compositionally biased region" description="Low complexity" evidence="4">
    <location>
        <begin position="493"/>
        <end position="506"/>
    </location>
</feature>
<feature type="binding site" evidence="3">
    <location>
        <position position="71"/>
    </location>
    <ligand>
        <name>Mg(2+)</name>
        <dbReference type="ChEBI" id="CHEBI:18420"/>
        <label>1</label>
    </ligand>
</feature>
<dbReference type="AlphaFoldDB" id="A0A8T6R311"/>
<comment type="similarity">
    <text evidence="1">Belongs to the ADP-ribosylglycohydrolase family.</text>
</comment>
<evidence type="ECO:0000256" key="2">
    <source>
        <dbReference type="ARBA" id="ARBA00022801"/>
    </source>
</evidence>
<feature type="binding site" evidence="3">
    <location>
        <position position="328"/>
    </location>
    <ligand>
        <name>Mg(2+)</name>
        <dbReference type="ChEBI" id="CHEBI:18420"/>
        <label>1</label>
    </ligand>
</feature>
<feature type="binding site" evidence="3">
    <location>
        <position position="70"/>
    </location>
    <ligand>
        <name>Mg(2+)</name>
        <dbReference type="ChEBI" id="CHEBI:18420"/>
        <label>1</label>
    </ligand>
</feature>
<feature type="region of interest" description="Disordered" evidence="4">
    <location>
        <begin position="475"/>
        <end position="506"/>
    </location>
</feature>
<name>A0A8T6R311_9MICO</name>
<dbReference type="GO" id="GO:0046872">
    <property type="term" value="F:metal ion binding"/>
    <property type="evidence" value="ECO:0007669"/>
    <property type="project" value="UniProtKB-KW"/>
</dbReference>
<comment type="cofactor">
    <cofactor evidence="3">
        <name>Mg(2+)</name>
        <dbReference type="ChEBI" id="CHEBI:18420"/>
    </cofactor>
    <text evidence="3">Binds 2 magnesium ions per subunit.</text>
</comment>
<evidence type="ECO:0000256" key="1">
    <source>
        <dbReference type="ARBA" id="ARBA00010702"/>
    </source>
</evidence>
<keyword evidence="3" id="KW-0460">Magnesium</keyword>
<protein>
    <recommendedName>
        <fullName evidence="7">ADP-ribosylglycohydrolase</fullName>
    </recommendedName>
</protein>
<dbReference type="InterPro" id="IPR005502">
    <property type="entry name" value="Ribosyl_crysJ1"/>
</dbReference>
<dbReference type="SUPFAM" id="SSF101478">
    <property type="entry name" value="ADP-ribosylglycohydrolase"/>
    <property type="match status" value="1"/>
</dbReference>
<comment type="caution">
    <text evidence="5">The sequence shown here is derived from an EMBL/GenBank/DDBJ whole genome shotgun (WGS) entry which is preliminary data.</text>
</comment>
<dbReference type="Proteomes" id="UP000287866">
    <property type="component" value="Unassembled WGS sequence"/>
</dbReference>
<evidence type="ECO:0008006" key="7">
    <source>
        <dbReference type="Google" id="ProtNLM"/>
    </source>
</evidence>
<dbReference type="Gene3D" id="1.10.4080.10">
    <property type="entry name" value="ADP-ribosylation/Crystallin J1"/>
    <property type="match status" value="1"/>
</dbReference>
<feature type="binding site" evidence="3">
    <location>
        <position position="72"/>
    </location>
    <ligand>
        <name>Mg(2+)</name>
        <dbReference type="ChEBI" id="CHEBI:18420"/>
        <label>1</label>
    </ligand>
</feature>
<dbReference type="Pfam" id="PF03747">
    <property type="entry name" value="ADP_ribosyl_GH"/>
    <property type="match status" value="1"/>
</dbReference>
<gene>
    <name evidence="5" type="ORF">EPD83_012020</name>
</gene>
<proteinExistence type="inferred from homology"/>
<evidence type="ECO:0000256" key="3">
    <source>
        <dbReference type="PIRSR" id="PIRSR605502-1"/>
    </source>
</evidence>
<keyword evidence="3" id="KW-0479">Metal-binding</keyword>
<organism evidence="5 6">
    <name type="scientific">Phycicoccus flavus</name>
    <dbReference type="NCBI Taxonomy" id="2502783"/>
    <lineage>
        <taxon>Bacteria</taxon>
        <taxon>Bacillati</taxon>
        <taxon>Actinomycetota</taxon>
        <taxon>Actinomycetes</taxon>
        <taxon>Micrococcales</taxon>
        <taxon>Intrasporangiaceae</taxon>
        <taxon>Phycicoccus</taxon>
    </lineage>
</organism>
<evidence type="ECO:0000313" key="6">
    <source>
        <dbReference type="Proteomes" id="UP000287866"/>
    </source>
</evidence>